<accession>A0A426Y7T5</accession>
<feature type="region of interest" description="Disordered" evidence="1">
    <location>
        <begin position="28"/>
        <end position="55"/>
    </location>
</feature>
<dbReference type="EMBL" id="AMZH03014350">
    <property type="protein sequence ID" value="RRT47784.1"/>
    <property type="molecule type" value="Genomic_DNA"/>
</dbReference>
<gene>
    <name evidence="2" type="ORF">B296_00042792</name>
</gene>
<protein>
    <submittedName>
        <fullName evidence="2">Uncharacterized protein</fullName>
    </submittedName>
</protein>
<name>A0A426Y7T5_ENSVE</name>
<evidence type="ECO:0000313" key="3">
    <source>
        <dbReference type="Proteomes" id="UP000287651"/>
    </source>
</evidence>
<reference evidence="2 3" key="1">
    <citation type="journal article" date="2014" name="Agronomy (Basel)">
        <title>A Draft Genome Sequence for Ensete ventricosum, the Drought-Tolerant Tree Against Hunger.</title>
        <authorList>
            <person name="Harrison J."/>
            <person name="Moore K.A."/>
            <person name="Paszkiewicz K."/>
            <person name="Jones T."/>
            <person name="Grant M."/>
            <person name="Ambacheew D."/>
            <person name="Muzemil S."/>
            <person name="Studholme D.J."/>
        </authorList>
    </citation>
    <scope>NUCLEOTIDE SEQUENCE [LARGE SCALE GENOMIC DNA]</scope>
</reference>
<proteinExistence type="predicted"/>
<evidence type="ECO:0000256" key="1">
    <source>
        <dbReference type="SAM" id="MobiDB-lite"/>
    </source>
</evidence>
<dbReference type="Proteomes" id="UP000287651">
    <property type="component" value="Unassembled WGS sequence"/>
</dbReference>
<dbReference type="AlphaFoldDB" id="A0A426Y7T5"/>
<comment type="caution">
    <text evidence="2">The sequence shown here is derived from an EMBL/GenBank/DDBJ whole genome shotgun (WGS) entry which is preliminary data.</text>
</comment>
<sequence>MFSSQEVLPGGTTSRSRWLWGRKMSAERLEKKDTVETGAKPYAGKCKHGGKRGTNLESVTSRLHSRVKLVRHIPFSSDYRGPKTHPPKNN</sequence>
<organism evidence="2 3">
    <name type="scientific">Ensete ventricosum</name>
    <name type="common">Abyssinian banana</name>
    <name type="synonym">Musa ensete</name>
    <dbReference type="NCBI Taxonomy" id="4639"/>
    <lineage>
        <taxon>Eukaryota</taxon>
        <taxon>Viridiplantae</taxon>
        <taxon>Streptophyta</taxon>
        <taxon>Embryophyta</taxon>
        <taxon>Tracheophyta</taxon>
        <taxon>Spermatophyta</taxon>
        <taxon>Magnoliopsida</taxon>
        <taxon>Liliopsida</taxon>
        <taxon>Zingiberales</taxon>
        <taxon>Musaceae</taxon>
        <taxon>Ensete</taxon>
    </lineage>
</organism>
<evidence type="ECO:0000313" key="2">
    <source>
        <dbReference type="EMBL" id="RRT47784.1"/>
    </source>
</evidence>